<evidence type="ECO:0000313" key="1">
    <source>
        <dbReference type="EMBL" id="MDR9878571.1"/>
    </source>
</evidence>
<name>A0ACC6LKF4_9PSED</name>
<reference evidence="1" key="1">
    <citation type="submission" date="2023-07" db="EMBL/GenBank/DDBJ databases">
        <title>Bioagumentation of soil contaminated with hydrocarbons using Pseudomonas poae 7b strain.</title>
        <authorList>
            <person name="Kumor A."/>
        </authorList>
    </citation>
    <scope>NUCLEOTIDE SEQUENCE</scope>
    <source>
        <strain evidence="1">7b</strain>
    </source>
</reference>
<comment type="caution">
    <text evidence="1">The sequence shown here is derived from an EMBL/GenBank/DDBJ whole genome shotgun (WGS) entry which is preliminary data.</text>
</comment>
<keyword evidence="2" id="KW-1185">Reference proteome</keyword>
<gene>
    <name evidence="1" type="ORF">RJC98_25600</name>
</gene>
<protein>
    <submittedName>
        <fullName evidence="1">Uncharacterized protein</fullName>
    </submittedName>
</protein>
<evidence type="ECO:0000313" key="2">
    <source>
        <dbReference type="Proteomes" id="UP001244872"/>
    </source>
</evidence>
<accession>A0ACC6LKF4</accession>
<organism evidence="1 2">
    <name type="scientific">Pseudomonas allii</name>
    <dbReference type="NCBI Taxonomy" id="2740531"/>
    <lineage>
        <taxon>Bacteria</taxon>
        <taxon>Pseudomonadati</taxon>
        <taxon>Pseudomonadota</taxon>
        <taxon>Gammaproteobacteria</taxon>
        <taxon>Pseudomonadales</taxon>
        <taxon>Pseudomonadaceae</taxon>
        <taxon>Pseudomonas</taxon>
    </lineage>
</organism>
<proteinExistence type="predicted"/>
<sequence>MKAVMAAGSDLFSPLGECVPADVVQTLRREIVEHYTLGSTHAQQQEVAYITACRELVEASSQTWKRGLYDTTALNRLQCLVKERLRLVIPHLDEQRSFGRPQIAVRERAGLATSPHLDGLEQGASTRAPDLPVAIIGVYLDDVPSPEDAALIVWPRQACQVDQIMTSGTEGRALAERLVSITDACRVDDPHAQTVLGPSGYIFVFSGSMPHCSLKRRTRGLRIAVYFRIYATRQFGHQMQLTNNQNKNNQIF</sequence>
<dbReference type="EMBL" id="JAVLRO010000012">
    <property type="protein sequence ID" value="MDR9878571.1"/>
    <property type="molecule type" value="Genomic_DNA"/>
</dbReference>
<dbReference type="Proteomes" id="UP001244872">
    <property type="component" value="Unassembled WGS sequence"/>
</dbReference>